<proteinExistence type="predicted"/>
<keyword evidence="2" id="KW-0614">Plasmid</keyword>
<sequence>MGLVYVVPFLPETKLRKLGAEFESVGDWQAHAVADGRLVTGQNPASSSAAAKKVLELLSPPAAPPSDGRHRSGLRIRPRA</sequence>
<name>A0AAU8ASD4_9RHOB</name>
<dbReference type="AlphaFoldDB" id="A0AAU8ASD4"/>
<evidence type="ECO:0008006" key="3">
    <source>
        <dbReference type="Google" id="ProtNLM"/>
    </source>
</evidence>
<gene>
    <name evidence="2" type="ORF">PVT71_24815</name>
</gene>
<geneLocation type="plasmid" evidence="2">
    <name>unnamed2</name>
</geneLocation>
<protein>
    <recommendedName>
        <fullName evidence="3">DJ-1/PfpI domain-containing protein</fullName>
    </recommendedName>
</protein>
<dbReference type="InterPro" id="IPR029062">
    <property type="entry name" value="Class_I_gatase-like"/>
</dbReference>
<dbReference type="RefSeq" id="WP_353476180.1">
    <property type="nucleotide sequence ID" value="NZ_CP123387.1"/>
</dbReference>
<evidence type="ECO:0000256" key="1">
    <source>
        <dbReference type="SAM" id="MobiDB-lite"/>
    </source>
</evidence>
<dbReference type="Gene3D" id="3.40.50.880">
    <property type="match status" value="1"/>
</dbReference>
<evidence type="ECO:0000313" key="2">
    <source>
        <dbReference type="EMBL" id="XCC97289.1"/>
    </source>
</evidence>
<feature type="region of interest" description="Disordered" evidence="1">
    <location>
        <begin position="57"/>
        <end position="80"/>
    </location>
</feature>
<dbReference type="SUPFAM" id="SSF52317">
    <property type="entry name" value="Class I glutamine amidotransferase-like"/>
    <property type="match status" value="1"/>
</dbReference>
<accession>A0AAU8ASD4</accession>
<dbReference type="EMBL" id="CP123387">
    <property type="protein sequence ID" value="XCC97289.1"/>
    <property type="molecule type" value="Genomic_DNA"/>
</dbReference>
<feature type="compositionally biased region" description="Basic residues" evidence="1">
    <location>
        <begin position="71"/>
        <end position="80"/>
    </location>
</feature>
<reference evidence="2" key="1">
    <citation type="submission" date="2023-02" db="EMBL/GenBank/DDBJ databases">
        <title>Description and genomic characterization of Salipiger bruguierae sp. nov., isolated from the sediment of mangrove plant Bruguiera sexangula.</title>
        <authorList>
            <person name="Long M."/>
        </authorList>
    </citation>
    <scope>NUCLEOTIDE SEQUENCE</scope>
    <source>
        <strain evidence="2">H15</strain>
        <plasmid evidence="2">unnamed2</plasmid>
    </source>
</reference>
<organism evidence="2">
    <name type="scientific">Alloyangia sp. H15</name>
    <dbReference type="NCBI Taxonomy" id="3029062"/>
    <lineage>
        <taxon>Bacteria</taxon>
        <taxon>Pseudomonadati</taxon>
        <taxon>Pseudomonadota</taxon>
        <taxon>Alphaproteobacteria</taxon>
        <taxon>Rhodobacterales</taxon>
        <taxon>Roseobacteraceae</taxon>
        <taxon>Alloyangia</taxon>
    </lineage>
</organism>